<gene>
    <name evidence="1" type="ORF">J5227_19610</name>
</gene>
<dbReference type="Proteomes" id="UP000665181">
    <property type="component" value="Unassembled WGS sequence"/>
</dbReference>
<protein>
    <submittedName>
        <fullName evidence="1">Uncharacterized protein</fullName>
    </submittedName>
</protein>
<dbReference type="RefSeq" id="WP_208556748.1">
    <property type="nucleotide sequence ID" value="NZ_JAGFPW010000026.1"/>
</dbReference>
<reference evidence="1" key="1">
    <citation type="submission" date="2021-03" db="EMBL/GenBank/DDBJ databases">
        <title>Isolation of Bacillus subtilis from fermented food sample.</title>
        <authorList>
            <person name="Lakshmanan V."/>
            <person name="Athira K."/>
            <person name="Rajagopal K."/>
        </authorList>
    </citation>
    <scope>NUCLEOTIDE SEQUENCE</scope>
    <source>
        <strain evidence="1">S1</strain>
    </source>
</reference>
<sequence length="364" mass="42417">MRRDETIERHIAALTTDFIAQILDYLQKQKATNANKFVQNQLDEYQQKHNLTDLERSDVDYQIKYELAKKNKPELFEIKGKPVEVFPIDRNSKMVLLKKEDKTHVVAYQKKGMQPHIIGKGRTKDDALKSVFGSSKYNIIRNNTVFDVGNGKALSLKSNRDIRLLGLQDKKPDIKLENPDVVRNSILKSSLENNPTEHKLLIERSLEKVGIDKQELHKNDYPLPNIKHDDDPMTIHKEMNTFFTRIRDNEKLNKFAEAFKRDGYSFLQGFLGFYGVELQDRLAEKKQDFELVRSDKGTSINRMNANGDIKRLSPYFTQKEAEKQLNSLNEFMTERKQERTRNQELQQEQVLEINIENSGGSKNE</sequence>
<organism evidence="1 2">
    <name type="scientific">Bacillus subtilis</name>
    <dbReference type="NCBI Taxonomy" id="1423"/>
    <lineage>
        <taxon>Bacteria</taxon>
        <taxon>Bacillati</taxon>
        <taxon>Bacillota</taxon>
        <taxon>Bacilli</taxon>
        <taxon>Bacillales</taxon>
        <taxon>Bacillaceae</taxon>
        <taxon>Bacillus</taxon>
    </lineage>
</organism>
<dbReference type="EMBL" id="JAGFPW010000026">
    <property type="protein sequence ID" value="MBO3796457.1"/>
    <property type="molecule type" value="Genomic_DNA"/>
</dbReference>
<proteinExistence type="predicted"/>
<comment type="caution">
    <text evidence="1">The sequence shown here is derived from an EMBL/GenBank/DDBJ whole genome shotgun (WGS) entry which is preliminary data.</text>
</comment>
<accession>A0A8I1WGF3</accession>
<name>A0A8I1WGF3_BACIU</name>
<evidence type="ECO:0000313" key="2">
    <source>
        <dbReference type="Proteomes" id="UP000665181"/>
    </source>
</evidence>
<evidence type="ECO:0000313" key="1">
    <source>
        <dbReference type="EMBL" id="MBO3796457.1"/>
    </source>
</evidence>
<dbReference type="AlphaFoldDB" id="A0A8I1WGF3"/>